<keyword evidence="2" id="KW-1133">Transmembrane helix</keyword>
<dbReference type="PANTHER" id="PTHR12943:SF27">
    <property type="entry name" value="HOMOCYSTEINE-INDUCED ENDOPLASMIC RETICULUM PROTEIN, ISOFORM A"/>
    <property type="match status" value="1"/>
</dbReference>
<evidence type="ECO:0000313" key="4">
    <source>
        <dbReference type="Proteomes" id="UP000325902"/>
    </source>
</evidence>
<feature type="compositionally biased region" description="Low complexity" evidence="1">
    <location>
        <begin position="244"/>
        <end position="273"/>
    </location>
</feature>
<feature type="region of interest" description="Disordered" evidence="1">
    <location>
        <begin position="129"/>
        <end position="169"/>
    </location>
</feature>
<feature type="compositionally biased region" description="Low complexity" evidence="1">
    <location>
        <begin position="304"/>
        <end position="320"/>
    </location>
</feature>
<sequence length="340" mass="37325">MEPQQHAAAPGAQADVFPPAGEAARENQHQHPVQNPFLAGMQPQLQQQVLQQQQEANQLPIAAIATHFWLLLRIFGMLWFFSGAGWQRTFMLSLCGLAIYIFQAGILRERVLGNHWDRFRRYFENLVGIPHPPPPQQQRAARDQANEEPAVDIGPPARRRRRREPSPEEVAHRLLQEHQQQRRTWFRERLRGVERSLALFVASLWPGLGERMVAAREEAEAQARRDAQDREEAERREAAEAEAEAAAAAAAAAQAQSQAQESGAGEGESAVADDASKQESSGNDVPAAADSDKVDKGKGRAVDVGEASSSSSVAPPAGSGDNDGVATSRQRDGWSFDDLD</sequence>
<dbReference type="OrthoDB" id="21589at2759"/>
<evidence type="ECO:0000256" key="1">
    <source>
        <dbReference type="SAM" id="MobiDB-lite"/>
    </source>
</evidence>
<dbReference type="EMBL" id="VCHE01000016">
    <property type="protein sequence ID" value="KAB2577600.1"/>
    <property type="molecule type" value="Genomic_DNA"/>
</dbReference>
<gene>
    <name evidence="3" type="ORF">DBV05_g3755</name>
</gene>
<keyword evidence="2" id="KW-0812">Transmembrane</keyword>
<accession>A0A5N5DJ67</accession>
<dbReference type="PANTHER" id="PTHR12943">
    <property type="entry name" value="HOMOCYSTEINE-RESPONSIVE ENDOPLASMIC RETICULUM-RESIDENT UNIQUITIN-LIKE DOMAIN HERPUD PROTEIN FAMILY MEMBER"/>
    <property type="match status" value="1"/>
</dbReference>
<feature type="region of interest" description="Disordered" evidence="1">
    <location>
        <begin position="219"/>
        <end position="340"/>
    </location>
</feature>
<name>A0A5N5DJ67_9PEZI</name>
<protein>
    <submittedName>
        <fullName evidence="3">Uncharacterized protein</fullName>
    </submittedName>
</protein>
<feature type="transmembrane region" description="Helical" evidence="2">
    <location>
        <begin position="88"/>
        <end position="107"/>
    </location>
</feature>
<organism evidence="3 4">
    <name type="scientific">Lasiodiplodia theobromae</name>
    <dbReference type="NCBI Taxonomy" id="45133"/>
    <lineage>
        <taxon>Eukaryota</taxon>
        <taxon>Fungi</taxon>
        <taxon>Dikarya</taxon>
        <taxon>Ascomycota</taxon>
        <taxon>Pezizomycotina</taxon>
        <taxon>Dothideomycetes</taxon>
        <taxon>Dothideomycetes incertae sedis</taxon>
        <taxon>Botryosphaeriales</taxon>
        <taxon>Botryosphaeriaceae</taxon>
        <taxon>Lasiodiplodia</taxon>
    </lineage>
</organism>
<feature type="compositionally biased region" description="Basic and acidic residues" evidence="1">
    <location>
        <begin position="219"/>
        <end position="239"/>
    </location>
</feature>
<keyword evidence="4" id="KW-1185">Reference proteome</keyword>
<comment type="caution">
    <text evidence="3">The sequence shown here is derived from an EMBL/GenBank/DDBJ whole genome shotgun (WGS) entry which is preliminary data.</text>
</comment>
<proteinExistence type="predicted"/>
<dbReference type="GO" id="GO:0030968">
    <property type="term" value="P:endoplasmic reticulum unfolded protein response"/>
    <property type="evidence" value="ECO:0007669"/>
    <property type="project" value="TreeGrafter"/>
</dbReference>
<evidence type="ECO:0000313" key="3">
    <source>
        <dbReference type="EMBL" id="KAB2577600.1"/>
    </source>
</evidence>
<dbReference type="InterPro" id="IPR039751">
    <property type="entry name" value="HERPUD1/2"/>
</dbReference>
<dbReference type="AlphaFoldDB" id="A0A5N5DJ67"/>
<reference evidence="3 4" key="1">
    <citation type="journal article" date="2019" name="Sci. Rep.">
        <title>A multi-omics analysis of the grapevine pathogen Lasiodiplodia theobromae reveals that temperature affects the expression of virulence- and pathogenicity-related genes.</title>
        <authorList>
            <person name="Felix C."/>
            <person name="Meneses R."/>
            <person name="Goncalves M.F.M."/>
            <person name="Tilleman L."/>
            <person name="Duarte A.S."/>
            <person name="Jorrin-Novo J.V."/>
            <person name="Van de Peer Y."/>
            <person name="Deforce D."/>
            <person name="Van Nieuwerburgh F."/>
            <person name="Esteves A.C."/>
            <person name="Alves A."/>
        </authorList>
    </citation>
    <scope>NUCLEOTIDE SEQUENCE [LARGE SCALE GENOMIC DNA]</scope>
    <source>
        <strain evidence="3 4">LA-SOL3</strain>
    </source>
</reference>
<evidence type="ECO:0000256" key="2">
    <source>
        <dbReference type="SAM" id="Phobius"/>
    </source>
</evidence>
<feature type="compositionally biased region" description="Basic and acidic residues" evidence="1">
    <location>
        <begin position="290"/>
        <end position="303"/>
    </location>
</feature>
<keyword evidence="2" id="KW-0472">Membrane</keyword>
<feature type="transmembrane region" description="Helical" evidence="2">
    <location>
        <begin position="61"/>
        <end position="82"/>
    </location>
</feature>
<dbReference type="Proteomes" id="UP000325902">
    <property type="component" value="Unassembled WGS sequence"/>
</dbReference>